<accession>A0A919IDU4</accession>
<dbReference type="EMBL" id="BOMH01000013">
    <property type="protein sequence ID" value="GID63749.1"/>
    <property type="molecule type" value="Genomic_DNA"/>
</dbReference>
<dbReference type="AlphaFoldDB" id="A0A919IDU4"/>
<keyword evidence="2" id="KW-1185">Reference proteome</keyword>
<dbReference type="Proteomes" id="UP000619479">
    <property type="component" value="Unassembled WGS sequence"/>
</dbReference>
<comment type="caution">
    <text evidence="1">The sequence shown here is derived from an EMBL/GenBank/DDBJ whole genome shotgun (WGS) entry which is preliminary data.</text>
</comment>
<reference evidence="1" key="1">
    <citation type="submission" date="2021-01" db="EMBL/GenBank/DDBJ databases">
        <title>Whole genome shotgun sequence of Actinoplanes cyaneus NBRC 14990.</title>
        <authorList>
            <person name="Komaki H."/>
            <person name="Tamura T."/>
        </authorList>
    </citation>
    <scope>NUCLEOTIDE SEQUENCE</scope>
    <source>
        <strain evidence="1">NBRC 14990</strain>
    </source>
</reference>
<evidence type="ECO:0000313" key="2">
    <source>
        <dbReference type="Proteomes" id="UP000619479"/>
    </source>
</evidence>
<protein>
    <recommendedName>
        <fullName evidence="3">DNA-binding protein</fullName>
    </recommendedName>
</protein>
<dbReference type="RefSeq" id="WP_203739184.1">
    <property type="nucleotide sequence ID" value="NZ_BAAAUC010000027.1"/>
</dbReference>
<name>A0A919IDU4_9ACTN</name>
<organism evidence="1 2">
    <name type="scientific">Actinoplanes cyaneus</name>
    <dbReference type="NCBI Taxonomy" id="52696"/>
    <lineage>
        <taxon>Bacteria</taxon>
        <taxon>Bacillati</taxon>
        <taxon>Actinomycetota</taxon>
        <taxon>Actinomycetes</taxon>
        <taxon>Micromonosporales</taxon>
        <taxon>Micromonosporaceae</taxon>
        <taxon>Actinoplanes</taxon>
    </lineage>
</organism>
<evidence type="ECO:0008006" key="3">
    <source>
        <dbReference type="Google" id="ProtNLM"/>
    </source>
</evidence>
<proteinExistence type="predicted"/>
<gene>
    <name evidence="1" type="ORF">Acy02nite_16300</name>
</gene>
<sequence length="1107" mass="118887">MSAVLDAGGILAGKGPHPVTARSYRHPALAGRTVVRLVVAATGPAEDLGMEFLGFTAAGATGVGHGRPGTLVFPAWALVHAPAHGRQALALVKEMERLARTARNKPNNARDGYTELAARIGGTVPELLPTFWEQVGRAFLAADNQRVAGTCFAEARRAERVHGLAVDEDRVRDVHLEFSLAGALTAATLSAYSRDVAARRPPLEAYELVRALVLGRVAGGGPPHASAVADLTRLAGAAGLDAGHEVEQIVARMITFPATARAELPVWKSLRKVLVRLGPRDAAVRARLLEILPDPPSWRTDTREFWLELLEATGAADDLACPAFTGIPAGRWLVRFLGHRNHRSRPDRRSARLLGLVERMAARLIAEGGVRLAGQPWRADLDVLDVCVAAGVPVEIGDLRSVHGLDVRKWVVDRGDGRRDLAAVAADPVLRPLLRHGMHVMLEDGRRHELALPAQTLRDAFTGGVPRAMLLDLISELPRLGQDLAVLAALRSPAEVAPTPPAAPAITDGTLVRAWSGLCSWPRFPVPEGQSLFLEQVATIGALLAGPDTTDPAEVPATAALWAPLLAGLGAVALRAASPITPDAGRAALSALLATIAGTPLDGGGAPIRTLEVSQDDVTAGTVDWWRDSDRLTVMFPPDGFRPAPFPYRWQRIMIQLDPDGDFALPGRPQLRERDSLRPSGRLAGDRVREFVALLDERGPAPWRPAAAGELVAPTGMSRAEAVLLLAGLPADELGPGQRTLLGLSGPHAELGRTSLSELSREQRVALLDAAMPTDPAALWDRGPDVAAIAERWIAIRGRRVAVPDDLIAGLARVVDSAAAAPLLRAIATPAPGDWLTTDGVFDGDHLRAAVVAVPWLAYHLTWDDPLRAALPEALRLLRERLRHPELRVGEGWYRPEDRPDAGPALVDEYSHTSHVRVALAPAHLTGRDDPAIGMVDDETATALRILLSRLLDDAVVTPEGATGDPRDPRISRPDLISAVQERHGLDAGAAAYYLQLLALPDPADRNVRAWNGWTSTQLRAAQRALTEAGLVVAAKRERAGRPVFLPGGWRPARAPYLPVETWKTRILGGLHGPHQVLISHARQFGMAWERILDGDMPRYHDLEETR</sequence>
<evidence type="ECO:0000313" key="1">
    <source>
        <dbReference type="EMBL" id="GID63749.1"/>
    </source>
</evidence>